<name>A0ABR3DD84_NEUIN</name>
<protein>
    <recommendedName>
        <fullName evidence="4">Secreted protein</fullName>
    </recommendedName>
</protein>
<organism evidence="2 3">
    <name type="scientific">Neurospora intermedia</name>
    <dbReference type="NCBI Taxonomy" id="5142"/>
    <lineage>
        <taxon>Eukaryota</taxon>
        <taxon>Fungi</taxon>
        <taxon>Dikarya</taxon>
        <taxon>Ascomycota</taxon>
        <taxon>Pezizomycotina</taxon>
        <taxon>Sordariomycetes</taxon>
        <taxon>Sordariomycetidae</taxon>
        <taxon>Sordariales</taxon>
        <taxon>Sordariaceae</taxon>
        <taxon>Neurospora</taxon>
    </lineage>
</organism>
<evidence type="ECO:0000313" key="3">
    <source>
        <dbReference type="Proteomes" id="UP001451303"/>
    </source>
</evidence>
<evidence type="ECO:0008006" key="4">
    <source>
        <dbReference type="Google" id="ProtNLM"/>
    </source>
</evidence>
<feature type="chain" id="PRO_5045405468" description="Secreted protein" evidence="1">
    <location>
        <begin position="25"/>
        <end position="81"/>
    </location>
</feature>
<proteinExistence type="predicted"/>
<comment type="caution">
    <text evidence="2">The sequence shown here is derived from an EMBL/GenBank/DDBJ whole genome shotgun (WGS) entry which is preliminary data.</text>
</comment>
<keyword evidence="1" id="KW-0732">Signal</keyword>
<dbReference type="Proteomes" id="UP001451303">
    <property type="component" value="Unassembled WGS sequence"/>
</dbReference>
<accession>A0ABR3DD84</accession>
<dbReference type="EMBL" id="JAVLET010000004">
    <property type="protein sequence ID" value="KAL0470634.1"/>
    <property type="molecule type" value="Genomic_DNA"/>
</dbReference>
<feature type="signal peptide" evidence="1">
    <location>
        <begin position="1"/>
        <end position="24"/>
    </location>
</feature>
<sequence>MFHSAFSVGSYCFLSLLFRLSCYGEMVVRVVCRTQERKAADIVRTLTCKTTQKEDSQCDTQQESEQDKVLYEKKGVNPSVR</sequence>
<keyword evidence="3" id="KW-1185">Reference proteome</keyword>
<evidence type="ECO:0000313" key="2">
    <source>
        <dbReference type="EMBL" id="KAL0470634.1"/>
    </source>
</evidence>
<evidence type="ECO:0000256" key="1">
    <source>
        <dbReference type="SAM" id="SignalP"/>
    </source>
</evidence>
<gene>
    <name evidence="2" type="ORF">QR685DRAFT_524145</name>
</gene>
<reference evidence="2 3" key="1">
    <citation type="submission" date="2023-09" db="EMBL/GenBank/DDBJ databases">
        <title>Multi-omics analysis of a traditional fermented food reveals byproduct-associated fungal strains for waste-to-food upcycling.</title>
        <authorList>
            <consortium name="Lawrence Berkeley National Laboratory"/>
            <person name="Rekdal V.M."/>
            <person name="Villalobos-Escobedo J.M."/>
            <person name="Rodriguez-Valeron N."/>
            <person name="Garcia M.O."/>
            <person name="Vasquez D.P."/>
            <person name="Damayanti I."/>
            <person name="Sorensen P.M."/>
            <person name="Baidoo E.E."/>
            <person name="De Carvalho A.C."/>
            <person name="Riley R."/>
            <person name="Lipzen A."/>
            <person name="He G."/>
            <person name="Yan M."/>
            <person name="Haridas S."/>
            <person name="Daum C."/>
            <person name="Yoshinaga Y."/>
            <person name="Ng V."/>
            <person name="Grigoriev I.V."/>
            <person name="Munk R."/>
            <person name="Nuraida L."/>
            <person name="Wijaya C.H."/>
            <person name="Morales P.-C."/>
            <person name="Keasling J.D."/>
        </authorList>
    </citation>
    <scope>NUCLEOTIDE SEQUENCE [LARGE SCALE GENOMIC DNA]</scope>
    <source>
        <strain evidence="2 3">FGSC 2613</strain>
    </source>
</reference>